<accession>A0A2P2L4R0</accession>
<dbReference type="AlphaFoldDB" id="A0A2P2L4R0"/>
<proteinExistence type="predicted"/>
<organism evidence="1">
    <name type="scientific">Rhizophora mucronata</name>
    <name type="common">Asiatic mangrove</name>
    <dbReference type="NCBI Taxonomy" id="61149"/>
    <lineage>
        <taxon>Eukaryota</taxon>
        <taxon>Viridiplantae</taxon>
        <taxon>Streptophyta</taxon>
        <taxon>Embryophyta</taxon>
        <taxon>Tracheophyta</taxon>
        <taxon>Spermatophyta</taxon>
        <taxon>Magnoliopsida</taxon>
        <taxon>eudicotyledons</taxon>
        <taxon>Gunneridae</taxon>
        <taxon>Pentapetalae</taxon>
        <taxon>rosids</taxon>
        <taxon>fabids</taxon>
        <taxon>Malpighiales</taxon>
        <taxon>Rhizophoraceae</taxon>
        <taxon>Rhizophora</taxon>
    </lineage>
</organism>
<dbReference type="EMBL" id="GGEC01032478">
    <property type="protein sequence ID" value="MBX12962.1"/>
    <property type="molecule type" value="Transcribed_RNA"/>
</dbReference>
<evidence type="ECO:0000313" key="1">
    <source>
        <dbReference type="EMBL" id="MBX12962.1"/>
    </source>
</evidence>
<reference evidence="1" key="1">
    <citation type="submission" date="2018-02" db="EMBL/GenBank/DDBJ databases">
        <title>Rhizophora mucronata_Transcriptome.</title>
        <authorList>
            <person name="Meera S.P."/>
            <person name="Sreeshan A."/>
            <person name="Augustine A."/>
        </authorList>
    </citation>
    <scope>NUCLEOTIDE SEQUENCE</scope>
    <source>
        <tissue evidence="1">Leaf</tissue>
    </source>
</reference>
<sequence length="25" mass="2805">MQRLLILLLKFDNTITGEGLFSPKG</sequence>
<name>A0A2P2L4R0_RHIMU</name>
<protein>
    <submittedName>
        <fullName evidence="1">Uncharacterized protein</fullName>
    </submittedName>
</protein>